<evidence type="ECO:0000256" key="16">
    <source>
        <dbReference type="SAM" id="MobiDB-lite"/>
    </source>
</evidence>
<dbReference type="RefSeq" id="XP_070886994.1">
    <property type="nucleotide sequence ID" value="XM_071031122.1"/>
</dbReference>
<keyword evidence="4" id="KW-0336">GPI-anchor</keyword>
<comment type="catalytic activity">
    <reaction evidence="1">
        <text>Random endo-hydrolysis of N-acetyl-beta-D-glucosaminide (1-&gt;4)-beta-linkages in chitin and chitodextrins.</text>
        <dbReference type="EC" id="3.2.1.14"/>
    </reaction>
</comment>
<evidence type="ECO:0000259" key="18">
    <source>
        <dbReference type="PROSITE" id="PS51762"/>
    </source>
</evidence>
<dbReference type="PROSITE" id="PS51762">
    <property type="entry name" value="GH16_2"/>
    <property type="match status" value="1"/>
</dbReference>
<dbReference type="EC" id="3.2.-.-" evidence="15"/>
<keyword evidence="9 15" id="KW-0472">Membrane</keyword>
<evidence type="ECO:0000256" key="2">
    <source>
        <dbReference type="ARBA" id="ARBA00004609"/>
    </source>
</evidence>
<keyword evidence="10" id="KW-0325">Glycoprotein</keyword>
<sequence length="440" mass="47463">MLRLASTLLFAYLATSAAAADDEDFTPPDCSLDKHCPEKYPCCSVYGQCGTGAYCLGGCDPLMSYSLDSCAPMPVCQSTTYKWDNLDKAAKNNEYLGNATESDWVYSGFPELEDGNLLLTMPKNSVGSLFANNHYVWYGKIGADIKSSRGQGVVTAFILLSDTKDEIDYEWVGSDLSEVQTNWYFQGILDYTNGDSSKVNKGNTFEEWHHYELDWSPEELKWVIDGKVVRTLTKESTFNESSNRYEYPQTPSRMQMSLWPAGQASNAQGTIEWAGGEIDWDAQDIQERGYYYATVGEVSVECYDPPSGTNVVGDVSYDFKDDAGLDSSVEITNNKTVLASLAATGLDMDYGSNSTGDNNSTGTTNNNTSVPPNLGGTGNEPGSSTGSGGDTASTNPPGSFNQGIDDSSGDGDNAAASPNERALKGSFFAVLVAIVVLITM</sequence>
<dbReference type="PANTHER" id="PTHR10963">
    <property type="entry name" value="GLYCOSYL HYDROLASE-RELATED"/>
    <property type="match status" value="1"/>
</dbReference>
<evidence type="ECO:0000256" key="5">
    <source>
        <dbReference type="ARBA" id="ARBA00022676"/>
    </source>
</evidence>
<feature type="domain" description="GH16" evidence="18">
    <location>
        <begin position="21"/>
        <end position="282"/>
    </location>
</feature>
<evidence type="ECO:0000313" key="20">
    <source>
        <dbReference type="Proteomes" id="UP001610432"/>
    </source>
</evidence>
<evidence type="ECO:0000256" key="12">
    <source>
        <dbReference type="ARBA" id="ARBA00023295"/>
    </source>
</evidence>
<keyword evidence="8 15" id="KW-0378">Hydrolase</keyword>
<evidence type="ECO:0000256" key="6">
    <source>
        <dbReference type="ARBA" id="ARBA00022679"/>
    </source>
</evidence>
<dbReference type="PANTHER" id="PTHR10963:SF22">
    <property type="entry name" value="GLYCOSIDASE CRH2-RELATED"/>
    <property type="match status" value="1"/>
</dbReference>
<evidence type="ECO:0000256" key="13">
    <source>
        <dbReference type="ARBA" id="ARBA00023316"/>
    </source>
</evidence>
<evidence type="ECO:0000256" key="3">
    <source>
        <dbReference type="ARBA" id="ARBA00022475"/>
    </source>
</evidence>
<dbReference type="InterPro" id="IPR017168">
    <property type="entry name" value="CHR-like"/>
</dbReference>
<dbReference type="InterPro" id="IPR000757">
    <property type="entry name" value="Beta-glucanase-like"/>
</dbReference>
<evidence type="ECO:0000256" key="8">
    <source>
        <dbReference type="ARBA" id="ARBA00022801"/>
    </source>
</evidence>
<keyword evidence="12" id="KW-0326">Glycosidase</keyword>
<dbReference type="Gene3D" id="2.60.120.200">
    <property type="match status" value="1"/>
</dbReference>
<keyword evidence="11" id="KW-0449">Lipoprotein</keyword>
<dbReference type="Pfam" id="PF00722">
    <property type="entry name" value="Glyco_hydro_16"/>
    <property type="match status" value="1"/>
</dbReference>
<name>A0ABR4LTZ6_9EURO</name>
<keyword evidence="6" id="KW-0808">Transferase</keyword>
<feature type="compositionally biased region" description="Low complexity" evidence="16">
    <location>
        <begin position="352"/>
        <end position="369"/>
    </location>
</feature>
<reference evidence="19 20" key="1">
    <citation type="submission" date="2024-07" db="EMBL/GenBank/DDBJ databases">
        <title>Section-level genome sequencing and comparative genomics of Aspergillus sections Usti and Cavernicolus.</title>
        <authorList>
            <consortium name="Lawrence Berkeley National Laboratory"/>
            <person name="Nybo J.L."/>
            <person name="Vesth T.C."/>
            <person name="Theobald S."/>
            <person name="Frisvad J.C."/>
            <person name="Larsen T.O."/>
            <person name="Kjaerboelling I."/>
            <person name="Rothschild-Mancinelli K."/>
            <person name="Lyhne E.K."/>
            <person name="Kogle M.E."/>
            <person name="Barry K."/>
            <person name="Clum A."/>
            <person name="Na H."/>
            <person name="Ledsgaard L."/>
            <person name="Lin J."/>
            <person name="Lipzen A."/>
            <person name="Kuo A."/>
            <person name="Riley R."/>
            <person name="Mondo S."/>
            <person name="Labutti K."/>
            <person name="Haridas S."/>
            <person name="Pangalinan J."/>
            <person name="Salamov A.A."/>
            <person name="Simmons B.A."/>
            <person name="Magnuson J.K."/>
            <person name="Chen J."/>
            <person name="Drula E."/>
            <person name="Henrissat B."/>
            <person name="Wiebenga A."/>
            <person name="Lubbers R.J."/>
            <person name="Gomes A.C."/>
            <person name="Macurrencykelacurrency M.R."/>
            <person name="Stajich J."/>
            <person name="Grigoriev I.V."/>
            <person name="Mortensen U.H."/>
            <person name="De Vries R.P."/>
            <person name="Baker S.E."/>
            <person name="Andersen M.R."/>
        </authorList>
    </citation>
    <scope>NUCLEOTIDE SEQUENCE [LARGE SCALE GENOMIC DNA]</scope>
    <source>
        <strain evidence="19 20">CBS 449.75</strain>
    </source>
</reference>
<keyword evidence="5" id="KW-0328">Glycosyltransferase</keyword>
<feature type="compositionally biased region" description="Low complexity" evidence="16">
    <location>
        <begin position="403"/>
        <end position="417"/>
    </location>
</feature>
<evidence type="ECO:0000256" key="4">
    <source>
        <dbReference type="ARBA" id="ARBA00022622"/>
    </source>
</evidence>
<keyword evidence="3" id="KW-1003">Cell membrane</keyword>
<evidence type="ECO:0000256" key="1">
    <source>
        <dbReference type="ARBA" id="ARBA00000822"/>
    </source>
</evidence>
<evidence type="ECO:0000256" key="15">
    <source>
        <dbReference type="PIRNR" id="PIRNR037299"/>
    </source>
</evidence>
<evidence type="ECO:0000256" key="11">
    <source>
        <dbReference type="ARBA" id="ARBA00023288"/>
    </source>
</evidence>
<proteinExistence type="inferred from homology"/>
<dbReference type="PIRSF" id="PIRSF037299">
    <property type="entry name" value="Glycosidase_CRH1_prd"/>
    <property type="match status" value="1"/>
</dbReference>
<evidence type="ECO:0000256" key="9">
    <source>
        <dbReference type="ARBA" id="ARBA00023136"/>
    </source>
</evidence>
<feature type="region of interest" description="Disordered" evidence="16">
    <location>
        <begin position="352"/>
        <end position="417"/>
    </location>
</feature>
<evidence type="ECO:0000256" key="14">
    <source>
        <dbReference type="ARBA" id="ARBA00038074"/>
    </source>
</evidence>
<evidence type="ECO:0000256" key="7">
    <source>
        <dbReference type="ARBA" id="ARBA00022729"/>
    </source>
</evidence>
<feature type="signal peptide" evidence="17">
    <location>
        <begin position="1"/>
        <end position="19"/>
    </location>
</feature>
<dbReference type="Proteomes" id="UP001610432">
    <property type="component" value="Unassembled WGS sequence"/>
</dbReference>
<feature type="chain" id="PRO_5047208570" description="Crh-like protein" evidence="17">
    <location>
        <begin position="20"/>
        <end position="440"/>
    </location>
</feature>
<comment type="similarity">
    <text evidence="14">Belongs to the glycosyl hydrolase 16 family. CRH1 subfamily.</text>
</comment>
<organism evidence="19 20">
    <name type="scientific">Aspergillus lucknowensis</name>
    <dbReference type="NCBI Taxonomy" id="176173"/>
    <lineage>
        <taxon>Eukaryota</taxon>
        <taxon>Fungi</taxon>
        <taxon>Dikarya</taxon>
        <taxon>Ascomycota</taxon>
        <taxon>Pezizomycotina</taxon>
        <taxon>Eurotiomycetes</taxon>
        <taxon>Eurotiomycetidae</taxon>
        <taxon>Eurotiales</taxon>
        <taxon>Aspergillaceae</taxon>
        <taxon>Aspergillus</taxon>
        <taxon>Aspergillus subgen. Nidulantes</taxon>
    </lineage>
</organism>
<feature type="compositionally biased region" description="Gly residues" evidence="16">
    <location>
        <begin position="375"/>
        <end position="389"/>
    </location>
</feature>
<keyword evidence="20" id="KW-1185">Reference proteome</keyword>
<gene>
    <name evidence="19" type="ORF">BJX67DRAFT_371690</name>
</gene>
<dbReference type="CDD" id="cd02183">
    <property type="entry name" value="GH16_fungal_CRH1_transglycosylase"/>
    <property type="match status" value="1"/>
</dbReference>
<evidence type="ECO:0000256" key="17">
    <source>
        <dbReference type="SAM" id="SignalP"/>
    </source>
</evidence>
<keyword evidence="13" id="KW-0961">Cell wall biogenesis/degradation</keyword>
<comment type="subcellular location">
    <subcellularLocation>
        <location evidence="2">Cell membrane</location>
        <topology evidence="2">Lipid-anchor</topology>
        <topology evidence="2">GPI-anchor</topology>
    </subcellularLocation>
</comment>
<dbReference type="EMBL" id="JBFXLQ010000016">
    <property type="protein sequence ID" value="KAL2868015.1"/>
    <property type="molecule type" value="Genomic_DNA"/>
</dbReference>
<comment type="caution">
    <text evidence="19">The sequence shown here is derived from an EMBL/GenBank/DDBJ whole genome shotgun (WGS) entry which is preliminary data.</text>
</comment>
<dbReference type="GeneID" id="98146194"/>
<protein>
    <recommendedName>
        <fullName evidence="15">Crh-like protein</fullName>
        <ecNumber evidence="15">3.2.-.-</ecNumber>
    </recommendedName>
</protein>
<dbReference type="InterPro" id="IPR050546">
    <property type="entry name" value="Glycosyl_Hydrlase_16"/>
</dbReference>
<evidence type="ECO:0000256" key="10">
    <source>
        <dbReference type="ARBA" id="ARBA00023180"/>
    </source>
</evidence>
<keyword evidence="7 17" id="KW-0732">Signal</keyword>
<accession>A0ABR4LTZ6</accession>
<evidence type="ECO:0000313" key="19">
    <source>
        <dbReference type="EMBL" id="KAL2868015.1"/>
    </source>
</evidence>
<dbReference type="InterPro" id="IPR013320">
    <property type="entry name" value="ConA-like_dom_sf"/>
</dbReference>
<dbReference type="SUPFAM" id="SSF49899">
    <property type="entry name" value="Concanavalin A-like lectins/glucanases"/>
    <property type="match status" value="1"/>
</dbReference>